<accession>A0A7C8ZR78</accession>
<dbReference type="EMBL" id="GISG01160501">
    <property type="protein sequence ID" value="MBA4649434.1"/>
    <property type="molecule type" value="Transcribed_RNA"/>
</dbReference>
<feature type="region of interest" description="Disordered" evidence="1">
    <location>
        <begin position="83"/>
        <end position="109"/>
    </location>
</feature>
<reference evidence="2" key="1">
    <citation type="journal article" date="2013" name="J. Plant Res.">
        <title>Effect of fungi and light on seed germination of three Opuntia species from semiarid lands of central Mexico.</title>
        <authorList>
            <person name="Delgado-Sanchez P."/>
            <person name="Jimenez-Bremont J.F."/>
            <person name="Guerrero-Gonzalez Mde L."/>
            <person name="Flores J."/>
        </authorList>
    </citation>
    <scope>NUCLEOTIDE SEQUENCE</scope>
    <source>
        <tissue evidence="2">Cladode</tissue>
    </source>
</reference>
<reference evidence="2" key="2">
    <citation type="submission" date="2020-07" db="EMBL/GenBank/DDBJ databases">
        <authorList>
            <person name="Vera ALvarez R."/>
            <person name="Arias-Moreno D.M."/>
            <person name="Jimenez-Jacinto V."/>
            <person name="Jimenez-Bremont J.F."/>
            <person name="Swaminathan K."/>
            <person name="Moose S.P."/>
            <person name="Guerrero-Gonzalez M.L."/>
            <person name="Marino-Ramirez L."/>
            <person name="Landsman D."/>
            <person name="Rodriguez-Kessler M."/>
            <person name="Delgado-Sanchez P."/>
        </authorList>
    </citation>
    <scope>NUCLEOTIDE SEQUENCE</scope>
    <source>
        <tissue evidence="2">Cladode</tissue>
    </source>
</reference>
<evidence type="ECO:0000256" key="1">
    <source>
        <dbReference type="SAM" id="MobiDB-lite"/>
    </source>
</evidence>
<sequence>MVPPLLYDHAVTSQTLLAPSDSDTRSANHPVSHTHLRCQGSFQPLPLGLPDSHTHLAFHVKHQHPQHLLPQCHLPVYPASYSIPNQHPEMPAKPSTPAQGPGSMAGEQL</sequence>
<proteinExistence type="predicted"/>
<name>A0A7C8ZR78_OPUST</name>
<evidence type="ECO:0000313" key="2">
    <source>
        <dbReference type="EMBL" id="MBA4649434.1"/>
    </source>
</evidence>
<organism evidence="2">
    <name type="scientific">Opuntia streptacantha</name>
    <name type="common">Prickly pear cactus</name>
    <name type="synonym">Opuntia cardona</name>
    <dbReference type="NCBI Taxonomy" id="393608"/>
    <lineage>
        <taxon>Eukaryota</taxon>
        <taxon>Viridiplantae</taxon>
        <taxon>Streptophyta</taxon>
        <taxon>Embryophyta</taxon>
        <taxon>Tracheophyta</taxon>
        <taxon>Spermatophyta</taxon>
        <taxon>Magnoliopsida</taxon>
        <taxon>eudicotyledons</taxon>
        <taxon>Gunneridae</taxon>
        <taxon>Pentapetalae</taxon>
        <taxon>Caryophyllales</taxon>
        <taxon>Cactineae</taxon>
        <taxon>Cactaceae</taxon>
        <taxon>Opuntioideae</taxon>
        <taxon>Opuntia</taxon>
    </lineage>
</organism>
<dbReference type="AlphaFoldDB" id="A0A7C8ZR78"/>
<protein>
    <submittedName>
        <fullName evidence="2">Uncharacterized protein</fullName>
    </submittedName>
</protein>